<sequence>MEMKQLNLVALSFAFITILIYAWRVLNWMWLRPKRLERCLKQQGLAGNSYRLLYGDFKEMSMMIKEATSRPISFSDDILQRVAPFHYHSIKKYGKHMDF</sequence>
<evidence type="ECO:0000256" key="1">
    <source>
        <dbReference type="SAM" id="Phobius"/>
    </source>
</evidence>
<accession>A0A438FDJ5</accession>
<evidence type="ECO:0000313" key="3">
    <source>
        <dbReference type="EMBL" id="RVW57800.1"/>
    </source>
</evidence>
<evidence type="ECO:0000313" key="4">
    <source>
        <dbReference type="Proteomes" id="UP000288805"/>
    </source>
</evidence>
<evidence type="ECO:0000313" key="2">
    <source>
        <dbReference type="EMBL" id="RVW13952.1"/>
    </source>
</evidence>
<reference evidence="3 4" key="1">
    <citation type="journal article" date="2018" name="PLoS Genet.">
        <title>Population sequencing reveals clonal diversity and ancestral inbreeding in the grapevine cultivar Chardonnay.</title>
        <authorList>
            <person name="Roach M.J."/>
            <person name="Johnson D.L."/>
            <person name="Bohlmann J."/>
            <person name="van Vuuren H.J."/>
            <person name="Jones S.J."/>
            <person name="Pretorius I.S."/>
            <person name="Schmidt S.A."/>
            <person name="Borneman A.R."/>
        </authorList>
    </citation>
    <scope>NUCLEOTIDE SEQUENCE [LARGE SCALE GENOMIC DNA]</scope>
    <source>
        <strain evidence="4">cv. Chardonnay</strain>
        <strain evidence="3">I10V1</strain>
        <tissue evidence="3">Leaf</tissue>
    </source>
</reference>
<organism evidence="3 4">
    <name type="scientific">Vitis vinifera</name>
    <name type="common">Grape</name>
    <dbReference type="NCBI Taxonomy" id="29760"/>
    <lineage>
        <taxon>Eukaryota</taxon>
        <taxon>Viridiplantae</taxon>
        <taxon>Streptophyta</taxon>
        <taxon>Embryophyta</taxon>
        <taxon>Tracheophyta</taxon>
        <taxon>Spermatophyta</taxon>
        <taxon>Magnoliopsida</taxon>
        <taxon>eudicotyledons</taxon>
        <taxon>Gunneridae</taxon>
        <taxon>Pentapetalae</taxon>
        <taxon>rosids</taxon>
        <taxon>Vitales</taxon>
        <taxon>Vitaceae</taxon>
        <taxon>Viteae</taxon>
        <taxon>Vitis</taxon>
    </lineage>
</organism>
<dbReference type="AlphaFoldDB" id="A0A438FDJ5"/>
<gene>
    <name evidence="3" type="primary">C7A29_26</name>
    <name evidence="2" type="synonym">C7A29_41</name>
    <name evidence="2" type="ORF">CK203_117108</name>
    <name evidence="3" type="ORF">CK203_117263</name>
</gene>
<feature type="transmembrane region" description="Helical" evidence="1">
    <location>
        <begin position="6"/>
        <end position="26"/>
    </location>
</feature>
<protein>
    <submittedName>
        <fullName evidence="3">Cytochrome P450 CYP72A219</fullName>
    </submittedName>
</protein>
<dbReference type="EMBL" id="QGNW01001019">
    <property type="protein sequence ID" value="RVW57800.1"/>
    <property type="molecule type" value="Genomic_DNA"/>
</dbReference>
<keyword evidence="1" id="KW-0812">Transmembrane</keyword>
<name>A0A438FDJ5_VITVI</name>
<dbReference type="Proteomes" id="UP000288805">
    <property type="component" value="Unassembled WGS sequence"/>
</dbReference>
<dbReference type="EMBL" id="QGNW01002639">
    <property type="protein sequence ID" value="RVW13952.1"/>
    <property type="molecule type" value="Genomic_DNA"/>
</dbReference>
<keyword evidence="1" id="KW-1133">Transmembrane helix</keyword>
<comment type="caution">
    <text evidence="3">The sequence shown here is derived from an EMBL/GenBank/DDBJ whole genome shotgun (WGS) entry which is preliminary data.</text>
</comment>
<proteinExistence type="predicted"/>
<keyword evidence="1" id="KW-0472">Membrane</keyword>